<dbReference type="AlphaFoldDB" id="A0ABD1S2X2"/>
<evidence type="ECO:0000259" key="1">
    <source>
        <dbReference type="Pfam" id="PF20428"/>
    </source>
</evidence>
<feature type="domain" description="Sey1/RHD3-like three-helix bundle" evidence="1">
    <location>
        <begin position="21"/>
        <end position="141"/>
    </location>
</feature>
<evidence type="ECO:0000313" key="3">
    <source>
        <dbReference type="Proteomes" id="UP001604277"/>
    </source>
</evidence>
<sequence length="146" mass="16360">MVATLCCEEIANEKFSSFIANELVQLAYQSRLGYIRSGTLDGFKDAFDNALNGGKRFAMAVRDCSENFMPQFDKGFASVSGGLQAVTSSGKFEVWEAYVDLANWDSSKVREKLHRGIDVHVAAVRTAKLSELTTMYETRLQLFYYP</sequence>
<dbReference type="Pfam" id="PF20428">
    <property type="entry name" value="Sey1_3HB"/>
    <property type="match status" value="1"/>
</dbReference>
<dbReference type="Proteomes" id="UP001604277">
    <property type="component" value="Unassembled WGS sequence"/>
</dbReference>
<dbReference type="InterPro" id="IPR008803">
    <property type="entry name" value="RHD3/Sey1"/>
</dbReference>
<dbReference type="PANTHER" id="PTHR45923">
    <property type="entry name" value="PROTEIN SEY1"/>
    <property type="match status" value="1"/>
</dbReference>
<evidence type="ECO:0000313" key="2">
    <source>
        <dbReference type="EMBL" id="KAL2494806.1"/>
    </source>
</evidence>
<dbReference type="PANTHER" id="PTHR45923:SF2">
    <property type="entry name" value="PROTEIN SEY1"/>
    <property type="match status" value="1"/>
</dbReference>
<gene>
    <name evidence="2" type="ORF">Fot_38563</name>
</gene>
<reference evidence="3" key="1">
    <citation type="submission" date="2024-07" db="EMBL/GenBank/DDBJ databases">
        <title>Two chromosome-level genome assemblies of Korean endemic species Abeliophyllum distichum and Forsythia ovata (Oleaceae).</title>
        <authorList>
            <person name="Jang H."/>
        </authorList>
    </citation>
    <scope>NUCLEOTIDE SEQUENCE [LARGE SCALE GENOMIC DNA]</scope>
</reference>
<dbReference type="EMBL" id="JBFOLJ010000011">
    <property type="protein sequence ID" value="KAL2494806.1"/>
    <property type="molecule type" value="Genomic_DNA"/>
</dbReference>
<dbReference type="InterPro" id="IPR046758">
    <property type="entry name" value="Sey1/RHD3-like_3HB"/>
</dbReference>
<keyword evidence="3" id="KW-1185">Reference proteome</keyword>
<comment type="caution">
    <text evidence="2">The sequence shown here is derived from an EMBL/GenBank/DDBJ whole genome shotgun (WGS) entry which is preliminary data.</text>
</comment>
<accession>A0ABD1S2X2</accession>
<organism evidence="2 3">
    <name type="scientific">Forsythia ovata</name>
    <dbReference type="NCBI Taxonomy" id="205694"/>
    <lineage>
        <taxon>Eukaryota</taxon>
        <taxon>Viridiplantae</taxon>
        <taxon>Streptophyta</taxon>
        <taxon>Embryophyta</taxon>
        <taxon>Tracheophyta</taxon>
        <taxon>Spermatophyta</taxon>
        <taxon>Magnoliopsida</taxon>
        <taxon>eudicotyledons</taxon>
        <taxon>Gunneridae</taxon>
        <taxon>Pentapetalae</taxon>
        <taxon>asterids</taxon>
        <taxon>lamiids</taxon>
        <taxon>Lamiales</taxon>
        <taxon>Oleaceae</taxon>
        <taxon>Forsythieae</taxon>
        <taxon>Forsythia</taxon>
    </lineage>
</organism>
<proteinExistence type="predicted"/>
<protein>
    <submittedName>
        <fullName evidence="2">Protein ROOT HAIR DEFECTIVE 3</fullName>
    </submittedName>
</protein>
<name>A0ABD1S2X2_9LAMI</name>